<gene>
    <name evidence="1" type="ORF">YSA_06376</name>
</gene>
<dbReference type="KEGG" id="ppi:YSA_06376"/>
<reference evidence="1 2" key="1">
    <citation type="journal article" date="2012" name="J. Bacteriol.">
        <title>Complete Genome Sequence of the Naphthalene-Degrading Pseudomonas putida Strain ND6.</title>
        <authorList>
            <person name="Li S."/>
            <person name="Zhao H."/>
            <person name="Li Y."/>
            <person name="Niu S."/>
            <person name="Cai B."/>
        </authorList>
    </citation>
    <scope>NUCLEOTIDE SEQUENCE [LARGE SCALE GENOMIC DNA]</scope>
    <source>
        <strain evidence="1 2">ND6</strain>
    </source>
</reference>
<sequence length="34" mass="3883">MDFESGIEVYQIKKKVLTQYSMHGIGQRKNVSAP</sequence>
<organism evidence="1 2">
    <name type="scientific">Pseudomonas putida ND6</name>
    <dbReference type="NCBI Taxonomy" id="231023"/>
    <lineage>
        <taxon>Bacteria</taxon>
        <taxon>Pseudomonadati</taxon>
        <taxon>Pseudomonadota</taxon>
        <taxon>Gammaproteobacteria</taxon>
        <taxon>Pseudomonadales</taxon>
        <taxon>Pseudomonadaceae</taxon>
        <taxon>Pseudomonas</taxon>
    </lineage>
</organism>
<dbReference type="HOGENOM" id="CLU_3375409_0_0_6"/>
<proteinExistence type="predicted"/>
<dbReference type="AlphaFoldDB" id="I3UXI2"/>
<dbReference type="EMBL" id="CP003588">
    <property type="protein sequence ID" value="AFK70203.1"/>
    <property type="molecule type" value="Genomic_DNA"/>
</dbReference>
<name>I3UXI2_PSEPU</name>
<protein>
    <submittedName>
        <fullName evidence="1">Uncharacterized protein</fullName>
    </submittedName>
</protein>
<accession>I3UXI2</accession>
<evidence type="ECO:0000313" key="2">
    <source>
        <dbReference type="Proteomes" id="UP000005268"/>
    </source>
</evidence>
<evidence type="ECO:0000313" key="1">
    <source>
        <dbReference type="EMBL" id="AFK70203.1"/>
    </source>
</evidence>
<dbReference type="Proteomes" id="UP000005268">
    <property type="component" value="Chromosome"/>
</dbReference>